<name>A0A1M7ULN2_9BRAD</name>
<dbReference type="Proteomes" id="UP000184096">
    <property type="component" value="Chromosome I"/>
</dbReference>
<evidence type="ECO:0000313" key="16">
    <source>
        <dbReference type="Proteomes" id="UP000184096"/>
    </source>
</evidence>
<dbReference type="PANTHER" id="PTHR13285:SF23">
    <property type="entry name" value="TEICHOIC ACID D-ALANYLTRANSFERASE"/>
    <property type="match status" value="1"/>
</dbReference>
<evidence type="ECO:0000256" key="1">
    <source>
        <dbReference type="ARBA" id="ARBA00004651"/>
    </source>
</evidence>
<comment type="subcellular location">
    <subcellularLocation>
        <location evidence="1">Cell membrane</location>
        <topology evidence="1">Multi-pass membrane protein</topology>
    </subcellularLocation>
</comment>
<dbReference type="PANTHER" id="PTHR13285">
    <property type="entry name" value="ACYLTRANSFERASE"/>
    <property type="match status" value="1"/>
</dbReference>
<reference evidence="16" key="1">
    <citation type="submission" date="2016-11" db="EMBL/GenBank/DDBJ databases">
        <authorList>
            <person name="Varghese N."/>
            <person name="Submissions S."/>
        </authorList>
    </citation>
    <scope>NUCLEOTIDE SEQUENCE [LARGE SCALE GENOMIC DNA]</scope>
    <source>
        <strain evidence="16">GAS401</strain>
    </source>
</reference>
<protein>
    <recommendedName>
        <fullName evidence="4">Probable alginate O-acetylase AlgI</fullName>
    </recommendedName>
    <alternativeName>
        <fullName evidence="12">Alginate biosynthesis protein AlgI</fullName>
    </alternativeName>
</protein>
<organism evidence="15 16">
    <name type="scientific">Bradyrhizobium erythrophlei</name>
    <dbReference type="NCBI Taxonomy" id="1437360"/>
    <lineage>
        <taxon>Bacteria</taxon>
        <taxon>Pseudomonadati</taxon>
        <taxon>Pseudomonadota</taxon>
        <taxon>Alphaproteobacteria</taxon>
        <taxon>Hyphomicrobiales</taxon>
        <taxon>Nitrobacteraceae</taxon>
        <taxon>Bradyrhizobium</taxon>
    </lineage>
</organism>
<keyword evidence="16" id="KW-1185">Reference proteome</keyword>
<keyword evidence="11 13" id="KW-0012">Acyltransferase</keyword>
<dbReference type="InterPro" id="IPR028362">
    <property type="entry name" value="AlgI"/>
</dbReference>
<feature type="transmembrane region" description="Helical" evidence="14">
    <location>
        <begin position="6"/>
        <end position="23"/>
    </location>
</feature>
<dbReference type="InterPro" id="IPR004299">
    <property type="entry name" value="MBOAT_fam"/>
</dbReference>
<evidence type="ECO:0000256" key="3">
    <source>
        <dbReference type="ARBA" id="ARBA00010323"/>
    </source>
</evidence>
<dbReference type="GO" id="GO:0005886">
    <property type="term" value="C:plasma membrane"/>
    <property type="evidence" value="ECO:0007669"/>
    <property type="project" value="UniProtKB-SubCell"/>
</dbReference>
<dbReference type="PIRSF" id="PIRSF016636">
    <property type="entry name" value="AlgI_DltB"/>
    <property type="match status" value="1"/>
</dbReference>
<evidence type="ECO:0000256" key="9">
    <source>
        <dbReference type="ARBA" id="ARBA00022989"/>
    </source>
</evidence>
<evidence type="ECO:0000313" key="15">
    <source>
        <dbReference type="EMBL" id="SHN83858.1"/>
    </source>
</evidence>
<evidence type="ECO:0000256" key="4">
    <source>
        <dbReference type="ARBA" id="ARBA00016084"/>
    </source>
</evidence>
<feature type="transmembrane region" description="Helical" evidence="14">
    <location>
        <begin position="30"/>
        <end position="56"/>
    </location>
</feature>
<dbReference type="GO" id="GO:0042121">
    <property type="term" value="P:alginic acid biosynthetic process"/>
    <property type="evidence" value="ECO:0007669"/>
    <property type="project" value="UniProtKB-KW"/>
</dbReference>
<sequence>MLFYEPLFITIFPAFYAVYLLTGGVSARKWLLLIASALFYFWGEPVFVLILFGSTAFDYALSFQLNEPTPPPTRRLALAAGVAGNLAMLVVYKYADFLADNLNAALSPFGAHRLPLLHLALPIGVSFVVFEKITYLVDTYRGTSKPAATFRDYCLFALFFPKLLAGPILKYHEMQDQIAKPRSVEWSDFGTGFLRFSRGIGRKLLIADPLGSFVNTVFAADPASLGASHAWLALGSFTLQIYFDFAGYSDMAIGLARMLGFGLRENFNAPYASRSITEFWRRWHMSLTTWIRDYLYKPLGGNRDGDVRTYRNLWICFLLSGLWHGASWNFVLWGAYNGLFLTLDRVFLRDVLERCGAVIATIVTLFIVMIGWAIFRSDSPAHLTTFLSALFGMTSANDALEVPAELPFALALGAIVSLLPATAFYPVLVRRYEASRSLRAITIAALVVVYVLAIARAVTAPFQPFIYFRF</sequence>
<feature type="transmembrane region" description="Helical" evidence="14">
    <location>
        <begin position="382"/>
        <end position="400"/>
    </location>
</feature>
<dbReference type="EMBL" id="LT670849">
    <property type="protein sequence ID" value="SHN83858.1"/>
    <property type="molecule type" value="Genomic_DNA"/>
</dbReference>
<feature type="transmembrane region" description="Helical" evidence="14">
    <location>
        <begin position="440"/>
        <end position="462"/>
    </location>
</feature>
<evidence type="ECO:0000256" key="14">
    <source>
        <dbReference type="SAM" id="Phobius"/>
    </source>
</evidence>
<evidence type="ECO:0000256" key="5">
    <source>
        <dbReference type="ARBA" id="ARBA00022475"/>
    </source>
</evidence>
<dbReference type="Pfam" id="PF03062">
    <property type="entry name" value="MBOAT"/>
    <property type="match status" value="1"/>
</dbReference>
<keyword evidence="7 14" id="KW-0812">Transmembrane</keyword>
<evidence type="ECO:0000256" key="10">
    <source>
        <dbReference type="ARBA" id="ARBA00023136"/>
    </source>
</evidence>
<keyword evidence="6 13" id="KW-0808">Transferase</keyword>
<evidence type="ECO:0000256" key="8">
    <source>
        <dbReference type="ARBA" id="ARBA00022841"/>
    </source>
</evidence>
<keyword evidence="10 13" id="KW-0472">Membrane</keyword>
<feature type="transmembrane region" description="Helical" evidence="14">
    <location>
        <begin position="116"/>
        <end position="135"/>
    </location>
</feature>
<feature type="transmembrane region" description="Helical" evidence="14">
    <location>
        <begin position="356"/>
        <end position="375"/>
    </location>
</feature>
<feature type="transmembrane region" description="Helical" evidence="14">
    <location>
        <begin position="76"/>
        <end position="95"/>
    </location>
</feature>
<dbReference type="InterPro" id="IPR051085">
    <property type="entry name" value="MB_O-acyltransferase"/>
</dbReference>
<dbReference type="AlphaFoldDB" id="A0A1M7ULN2"/>
<dbReference type="PIRSF" id="PIRSF500217">
    <property type="entry name" value="AlgI"/>
    <property type="match status" value="1"/>
</dbReference>
<evidence type="ECO:0000256" key="7">
    <source>
        <dbReference type="ARBA" id="ARBA00022692"/>
    </source>
</evidence>
<dbReference type="GO" id="GO:0016746">
    <property type="term" value="F:acyltransferase activity"/>
    <property type="evidence" value="ECO:0007669"/>
    <property type="project" value="UniProtKB-KW"/>
</dbReference>
<feature type="transmembrane region" description="Helical" evidence="14">
    <location>
        <begin position="406"/>
        <end position="428"/>
    </location>
</feature>
<keyword evidence="8" id="KW-0016">Alginate biosynthesis</keyword>
<proteinExistence type="inferred from homology"/>
<dbReference type="InterPro" id="IPR024194">
    <property type="entry name" value="Ac/AlaTfrase_AlgI/DltB"/>
</dbReference>
<comment type="similarity">
    <text evidence="3 13">Belongs to the membrane-bound acyltransferase family.</text>
</comment>
<accession>A0A1M7ULN2</accession>
<evidence type="ECO:0000256" key="11">
    <source>
        <dbReference type="ARBA" id="ARBA00023315"/>
    </source>
</evidence>
<evidence type="ECO:0000256" key="6">
    <source>
        <dbReference type="ARBA" id="ARBA00022679"/>
    </source>
</evidence>
<evidence type="ECO:0000256" key="2">
    <source>
        <dbReference type="ARBA" id="ARBA00005182"/>
    </source>
</evidence>
<keyword evidence="9 14" id="KW-1133">Transmembrane helix</keyword>
<gene>
    <name evidence="15" type="ORF">SAMN05444170_5682</name>
</gene>
<keyword evidence="5 13" id="KW-1003">Cell membrane</keyword>
<dbReference type="RefSeq" id="WP_072822962.1">
    <property type="nucleotide sequence ID" value="NZ_LT670849.1"/>
</dbReference>
<comment type="pathway">
    <text evidence="2">Glycan biosynthesis; alginate biosynthesis.</text>
</comment>
<evidence type="ECO:0000256" key="12">
    <source>
        <dbReference type="ARBA" id="ARBA00031030"/>
    </source>
</evidence>
<dbReference type="OrthoDB" id="139172at2"/>
<feature type="transmembrane region" description="Helical" evidence="14">
    <location>
        <begin position="313"/>
        <end position="336"/>
    </location>
</feature>
<evidence type="ECO:0000256" key="13">
    <source>
        <dbReference type="PIRNR" id="PIRNR016636"/>
    </source>
</evidence>